<keyword evidence="3" id="KW-1185">Reference proteome</keyword>
<protein>
    <recommendedName>
        <fullName evidence="4">Peptidase inhibitor I9</fullName>
    </recommendedName>
</protein>
<dbReference type="Proteomes" id="UP001271792">
    <property type="component" value="Unassembled WGS sequence"/>
</dbReference>
<organism evidence="2 3">
    <name type="scientific">Lentzea kristufekii</name>
    <dbReference type="NCBI Taxonomy" id="3095430"/>
    <lineage>
        <taxon>Bacteria</taxon>
        <taxon>Bacillati</taxon>
        <taxon>Actinomycetota</taxon>
        <taxon>Actinomycetes</taxon>
        <taxon>Pseudonocardiales</taxon>
        <taxon>Pseudonocardiaceae</taxon>
        <taxon>Lentzea</taxon>
    </lineage>
</organism>
<proteinExistence type="predicted"/>
<comment type="caution">
    <text evidence="2">The sequence shown here is derived from an EMBL/GenBank/DDBJ whole genome shotgun (WGS) entry which is preliminary data.</text>
</comment>
<evidence type="ECO:0000256" key="1">
    <source>
        <dbReference type="SAM" id="SignalP"/>
    </source>
</evidence>
<evidence type="ECO:0000313" key="3">
    <source>
        <dbReference type="Proteomes" id="UP001271792"/>
    </source>
</evidence>
<sequence length="123" mass="13235">MRRPLAVAFCALALGSCGTNGSPAVPMAEVPTVSSAKPDKLRVEQAKRDGHLTVPLMISVQPGRDEEVEQALERLGATVESRDPRIGYLRAEMPVDKVEDAHLIKGVSKVDLDEPLGNKLPEP</sequence>
<gene>
    <name evidence="2" type="ORF">SK571_35595</name>
</gene>
<evidence type="ECO:0000313" key="2">
    <source>
        <dbReference type="EMBL" id="MDX8054723.1"/>
    </source>
</evidence>
<accession>A0ABU4U2C8</accession>
<reference evidence="2 3" key="2">
    <citation type="submission" date="2023-11" db="EMBL/GenBank/DDBJ databases">
        <authorList>
            <person name="Lara A.C."/>
            <person name="Chronakova A."/>
        </authorList>
    </citation>
    <scope>NUCLEOTIDE SEQUENCE [LARGE SCALE GENOMIC DNA]</scope>
    <source>
        <strain evidence="2 3">BCCO 10_0798</strain>
    </source>
</reference>
<evidence type="ECO:0008006" key="4">
    <source>
        <dbReference type="Google" id="ProtNLM"/>
    </source>
</evidence>
<reference evidence="2 3" key="1">
    <citation type="submission" date="2023-11" db="EMBL/GenBank/DDBJ databases">
        <title>Lentzea sokolovensis, sp. nov., Lentzea kristufkii, sp. nov., and Lentzea miocenensis, sp. nov., rare actinobacteria from Sokolov Coal Basin, Miocene lacustrine sediment, Czech Republic.</title>
        <authorList>
            <person name="Lara A."/>
            <person name="Kotroba L."/>
            <person name="Nouioui I."/>
            <person name="Neumann-Schaal M."/>
            <person name="Mast Y."/>
            <person name="Chronakova A."/>
        </authorList>
    </citation>
    <scope>NUCLEOTIDE SEQUENCE [LARGE SCALE GENOMIC DNA]</scope>
    <source>
        <strain evidence="2 3">BCCO 10_0798</strain>
    </source>
</reference>
<dbReference type="EMBL" id="JAXAVV010000023">
    <property type="protein sequence ID" value="MDX8054723.1"/>
    <property type="molecule type" value="Genomic_DNA"/>
</dbReference>
<feature type="signal peptide" evidence="1">
    <location>
        <begin position="1"/>
        <end position="21"/>
    </location>
</feature>
<keyword evidence="1" id="KW-0732">Signal</keyword>
<name>A0ABU4U2C8_9PSEU</name>
<dbReference type="RefSeq" id="WP_319988493.1">
    <property type="nucleotide sequence ID" value="NZ_JAXAVV010000023.1"/>
</dbReference>
<feature type="chain" id="PRO_5045096914" description="Peptidase inhibitor I9" evidence="1">
    <location>
        <begin position="22"/>
        <end position="123"/>
    </location>
</feature>
<dbReference type="PROSITE" id="PS51257">
    <property type="entry name" value="PROKAR_LIPOPROTEIN"/>
    <property type="match status" value="1"/>
</dbReference>